<keyword evidence="1" id="KW-0732">Signal</keyword>
<organism evidence="2 3">
    <name type="scientific">Neoroseomonas eburnea</name>
    <dbReference type="NCBI Taxonomy" id="1346889"/>
    <lineage>
        <taxon>Bacteria</taxon>
        <taxon>Pseudomonadati</taxon>
        <taxon>Pseudomonadota</taxon>
        <taxon>Alphaproteobacteria</taxon>
        <taxon>Acetobacterales</taxon>
        <taxon>Acetobacteraceae</taxon>
        <taxon>Neoroseomonas</taxon>
    </lineage>
</organism>
<protein>
    <recommendedName>
        <fullName evidence="4">Amino acid ABC transporter substrate-binding protein</fullName>
    </recommendedName>
</protein>
<reference evidence="2" key="2">
    <citation type="journal article" date="2021" name="Syst. Appl. Microbiol.">
        <title>Roseomonas hellenica sp. nov., isolated from roots of wild-growing Alkanna tinctoria.</title>
        <authorList>
            <person name="Rat A."/>
            <person name="Naranjo H.D."/>
            <person name="Lebbe L."/>
            <person name="Cnockaert M."/>
            <person name="Krigas N."/>
            <person name="Grigoriadou K."/>
            <person name="Maloupa E."/>
            <person name="Willems A."/>
        </authorList>
    </citation>
    <scope>NUCLEOTIDE SEQUENCE</scope>
    <source>
        <strain evidence="2">LMG 31228</strain>
    </source>
</reference>
<feature type="signal peptide" evidence="1">
    <location>
        <begin position="1"/>
        <end position="19"/>
    </location>
</feature>
<dbReference type="AlphaFoldDB" id="A0A9X9XK20"/>
<gene>
    <name evidence="2" type="ORF">GXW74_26555</name>
</gene>
<evidence type="ECO:0008006" key="4">
    <source>
        <dbReference type="Google" id="ProtNLM"/>
    </source>
</evidence>
<keyword evidence="3" id="KW-1185">Reference proteome</keyword>
<accession>A0A9X9XK20</accession>
<proteinExistence type="predicted"/>
<name>A0A9X9XK20_9PROT</name>
<evidence type="ECO:0000313" key="3">
    <source>
        <dbReference type="Proteomes" id="UP001138709"/>
    </source>
</evidence>
<dbReference type="Proteomes" id="UP001138709">
    <property type="component" value="Unassembled WGS sequence"/>
</dbReference>
<evidence type="ECO:0000256" key="1">
    <source>
        <dbReference type="SAM" id="SignalP"/>
    </source>
</evidence>
<reference evidence="2" key="1">
    <citation type="submission" date="2020-01" db="EMBL/GenBank/DDBJ databases">
        <authorList>
            <person name="Rat A."/>
        </authorList>
    </citation>
    <scope>NUCLEOTIDE SEQUENCE</scope>
    <source>
        <strain evidence="2">LMG 31228</strain>
    </source>
</reference>
<evidence type="ECO:0000313" key="2">
    <source>
        <dbReference type="EMBL" id="MBR0684056.1"/>
    </source>
</evidence>
<dbReference type="EMBL" id="JAAEDL010000052">
    <property type="protein sequence ID" value="MBR0684056.1"/>
    <property type="molecule type" value="Genomic_DNA"/>
</dbReference>
<comment type="caution">
    <text evidence="2">The sequence shown here is derived from an EMBL/GenBank/DDBJ whole genome shotgun (WGS) entry which is preliminary data.</text>
</comment>
<dbReference type="RefSeq" id="WP_211849809.1">
    <property type="nucleotide sequence ID" value="NZ_JAAEDL010000052.1"/>
</dbReference>
<sequence>MKRTVLTALALLAAGSAVAQTAPGPTLATIRGRDAVICGAHPGAPGFNVLDSQGVHRGLT</sequence>
<feature type="chain" id="PRO_5040959718" description="Amino acid ABC transporter substrate-binding protein" evidence="1">
    <location>
        <begin position="20"/>
        <end position="60"/>
    </location>
</feature>